<dbReference type="SMART" id="SM00185">
    <property type="entry name" value="ARM"/>
    <property type="match status" value="8"/>
</dbReference>
<dbReference type="Gene3D" id="1.25.10.10">
    <property type="entry name" value="Leucine-rich Repeat Variant"/>
    <property type="match status" value="1"/>
</dbReference>
<dbReference type="FunFam" id="1.25.10.10:FF:000009">
    <property type="entry name" value="Importin subunit alpha"/>
    <property type="match status" value="1"/>
</dbReference>
<name>A0ABD0ZKK7_CARAN</name>
<dbReference type="InterPro" id="IPR036975">
    <property type="entry name" value="Importin-a_IBB_sf"/>
</dbReference>
<evidence type="ECO:0000256" key="6">
    <source>
        <dbReference type="PROSITE-ProRule" id="PRU00259"/>
    </source>
</evidence>
<reference evidence="8 9" key="1">
    <citation type="submission" date="2024-04" db="EMBL/GenBank/DDBJ databases">
        <title>Genome assembly C_amara_ONT_v2.</title>
        <authorList>
            <person name="Yant L."/>
            <person name="Moore C."/>
            <person name="Slenker M."/>
        </authorList>
    </citation>
    <scope>NUCLEOTIDE SEQUENCE [LARGE SCALE GENOMIC DNA]</scope>
    <source>
        <tissue evidence="8">Leaf</tissue>
    </source>
</reference>
<sequence>MSLRPSEKTEARKNRYKLAVDAEEGRRRRGDYLVEIRKNKREESLMKKRRDCVKDSLPPSDAASSSENKLEILSMIAGVWSDDPSLQINSTTQFRKMLSTKGTMSPKLTDDVIQSGVVPRFVDFLKKEDFPLLQLEAAWVLTNIASGTSEHTKVVIDHEAVPIFIQLLASPVADVREQAIWALGNVAGDSTQCRDYVLSCGAFMPLLAQVNKNATLLMLRNTAWTLANFFRRNPLPPFDQIQLALPVLERLLHLNDREVVADACWSLSYLCDGSVGNIQSVIETGVVPRLVKVLQRPLFSPGPALSTIGNIVTGNHQQTQCVINCGALPVLANLLNHQNYKKVIKIQACWTISNITAGNKEQIQAVIDADLIPTLVNVVQNAEFGIKKEALWAISNVTSCGSHDQIKYLVEQSCMKPLCDLLVCPDLRIITECLEVLGNILIVGEEEKENTGGVNYYSQLIEDAEGIEKIENLQYHDNYNIYEKAMKIIQTFWLEEDQIQNSGPM</sequence>
<dbReference type="InterPro" id="IPR024931">
    <property type="entry name" value="Importin_alpha"/>
</dbReference>
<dbReference type="SUPFAM" id="SSF48371">
    <property type="entry name" value="ARM repeat"/>
    <property type="match status" value="1"/>
</dbReference>
<feature type="repeat" description="ARM" evidence="6">
    <location>
        <begin position="326"/>
        <end position="362"/>
    </location>
</feature>
<keyword evidence="3" id="KW-0677">Repeat</keyword>
<dbReference type="FunFam" id="1.20.5.690:FF:000002">
    <property type="entry name" value="Importin subunit alpha"/>
    <property type="match status" value="1"/>
</dbReference>
<gene>
    <name evidence="8" type="ORF">V5N11_020931</name>
</gene>
<dbReference type="InterPro" id="IPR016024">
    <property type="entry name" value="ARM-type_fold"/>
</dbReference>
<evidence type="ECO:0000256" key="1">
    <source>
        <dbReference type="ARBA" id="ARBA00010394"/>
    </source>
</evidence>
<dbReference type="Pfam" id="PF01749">
    <property type="entry name" value="IBB"/>
    <property type="match status" value="1"/>
</dbReference>
<dbReference type="InterPro" id="IPR011989">
    <property type="entry name" value="ARM-like"/>
</dbReference>
<dbReference type="Pfam" id="PF00514">
    <property type="entry name" value="Arm"/>
    <property type="match status" value="5"/>
</dbReference>
<keyword evidence="2 5" id="KW-0813">Transport</keyword>
<comment type="caution">
    <text evidence="8">The sequence shown here is derived from an EMBL/GenBank/DDBJ whole genome shotgun (WGS) entry which is preliminary data.</text>
</comment>
<dbReference type="PROSITE" id="PS50176">
    <property type="entry name" value="ARM_REPEAT"/>
    <property type="match status" value="1"/>
</dbReference>
<dbReference type="GO" id="GO:0015031">
    <property type="term" value="P:protein transport"/>
    <property type="evidence" value="ECO:0007669"/>
    <property type="project" value="UniProtKB-KW"/>
</dbReference>
<comment type="similarity">
    <text evidence="1 5">Belongs to the importin alpha family.</text>
</comment>
<dbReference type="PROSITE" id="PS51214">
    <property type="entry name" value="IBB"/>
    <property type="match status" value="1"/>
</dbReference>
<dbReference type="PANTHER" id="PTHR23316">
    <property type="entry name" value="IMPORTIN ALPHA"/>
    <property type="match status" value="1"/>
</dbReference>
<evidence type="ECO:0000313" key="9">
    <source>
        <dbReference type="Proteomes" id="UP001558713"/>
    </source>
</evidence>
<dbReference type="GO" id="GO:0005634">
    <property type="term" value="C:nucleus"/>
    <property type="evidence" value="ECO:0007669"/>
    <property type="project" value="UniProtKB-ARBA"/>
</dbReference>
<keyword evidence="4 5" id="KW-0653">Protein transport</keyword>
<dbReference type="PIRSF" id="PIRSF005673">
    <property type="entry name" value="Importin_alpha"/>
    <property type="match status" value="1"/>
</dbReference>
<dbReference type="InterPro" id="IPR002652">
    <property type="entry name" value="Importin-a_IBB"/>
</dbReference>
<dbReference type="Gene3D" id="1.20.5.690">
    <property type="entry name" value="Importin-alpha, importin-beta-binding domain"/>
    <property type="match status" value="1"/>
</dbReference>
<evidence type="ECO:0000256" key="3">
    <source>
        <dbReference type="ARBA" id="ARBA00022737"/>
    </source>
</evidence>
<dbReference type="InterPro" id="IPR032413">
    <property type="entry name" value="Arm_3"/>
</dbReference>
<keyword evidence="9" id="KW-1185">Reference proteome</keyword>
<accession>A0ABD0ZKK7</accession>
<evidence type="ECO:0000256" key="2">
    <source>
        <dbReference type="ARBA" id="ARBA00022448"/>
    </source>
</evidence>
<feature type="domain" description="IBB" evidence="7">
    <location>
        <begin position="1"/>
        <end position="59"/>
    </location>
</feature>
<dbReference type="Pfam" id="PF16186">
    <property type="entry name" value="Arm_3"/>
    <property type="match status" value="1"/>
</dbReference>
<evidence type="ECO:0000256" key="4">
    <source>
        <dbReference type="ARBA" id="ARBA00022927"/>
    </source>
</evidence>
<dbReference type="AlphaFoldDB" id="A0ABD0ZKK7"/>
<evidence type="ECO:0000256" key="5">
    <source>
        <dbReference type="PIRNR" id="PIRNR005673"/>
    </source>
</evidence>
<evidence type="ECO:0000313" key="8">
    <source>
        <dbReference type="EMBL" id="KAL1190959.1"/>
    </source>
</evidence>
<evidence type="ECO:0000259" key="7">
    <source>
        <dbReference type="PROSITE" id="PS51214"/>
    </source>
</evidence>
<protein>
    <recommendedName>
        <fullName evidence="5">Importin subunit alpha</fullName>
    </recommendedName>
</protein>
<dbReference type="Proteomes" id="UP001558713">
    <property type="component" value="Unassembled WGS sequence"/>
</dbReference>
<proteinExistence type="inferred from homology"/>
<dbReference type="InterPro" id="IPR000225">
    <property type="entry name" value="Armadillo"/>
</dbReference>
<dbReference type="EMBL" id="JBANAX010000864">
    <property type="protein sequence ID" value="KAL1190959.1"/>
    <property type="molecule type" value="Genomic_DNA"/>
</dbReference>
<organism evidence="8 9">
    <name type="scientific">Cardamine amara subsp. amara</name>
    <dbReference type="NCBI Taxonomy" id="228776"/>
    <lineage>
        <taxon>Eukaryota</taxon>
        <taxon>Viridiplantae</taxon>
        <taxon>Streptophyta</taxon>
        <taxon>Embryophyta</taxon>
        <taxon>Tracheophyta</taxon>
        <taxon>Spermatophyta</taxon>
        <taxon>Magnoliopsida</taxon>
        <taxon>eudicotyledons</taxon>
        <taxon>Gunneridae</taxon>
        <taxon>Pentapetalae</taxon>
        <taxon>rosids</taxon>
        <taxon>malvids</taxon>
        <taxon>Brassicales</taxon>
        <taxon>Brassicaceae</taxon>
        <taxon>Cardamineae</taxon>
        <taxon>Cardamine</taxon>
    </lineage>
</organism>